<comment type="cofactor">
    <cofactor evidence="1">
        <name>Zn(2+)</name>
        <dbReference type="ChEBI" id="CHEBI:29105"/>
    </cofactor>
</comment>
<keyword evidence="7 15" id="KW-0732">Signal</keyword>
<sequence length="178" mass="20304">MNRRQFLKTGLAATAGILMPWPAMASLVNKDHRSLSLYNTHTGEHLRNIVYWEKGSYQHDSLQQINHLLRDHRTGETKAIDPNLLDLLHELHDRIPADTPFEIISGYRSPATNRQLQAHSRGVATKSLHMAGQAIDIRLRGYPLANLRKTATAMKRGGVGYYPRSNFVHIDTGRVRYW</sequence>
<dbReference type="AlphaFoldDB" id="Q3A7K4"/>
<name>Q3A7K4_SYNC1</name>
<keyword evidence="12" id="KW-0961">Cell wall biogenesis/degradation</keyword>
<dbReference type="HOGENOM" id="CLU_080400_1_1_7"/>
<comment type="subunit">
    <text evidence="4">Heterodimer of a large and a small subunit.</text>
</comment>
<dbReference type="Pfam" id="PF10518">
    <property type="entry name" value="TAT_signal"/>
    <property type="match status" value="1"/>
</dbReference>
<feature type="signal peptide" evidence="15">
    <location>
        <begin position="1"/>
        <end position="25"/>
    </location>
</feature>
<keyword evidence="11" id="KW-0482">Metalloprotease</keyword>
<dbReference type="PANTHER" id="PTHR37425:SF1">
    <property type="entry name" value="OUTER MEMBRANE PROTEIN"/>
    <property type="match status" value="1"/>
</dbReference>
<evidence type="ECO:0000256" key="13">
    <source>
        <dbReference type="ARBA" id="ARBA00093448"/>
    </source>
</evidence>
<evidence type="ECO:0000256" key="11">
    <source>
        <dbReference type="ARBA" id="ARBA00023049"/>
    </source>
</evidence>
<evidence type="ECO:0000256" key="7">
    <source>
        <dbReference type="ARBA" id="ARBA00022729"/>
    </source>
</evidence>
<dbReference type="OrthoDB" id="9782994at2"/>
<keyword evidence="6" id="KW-0479">Metal-binding</keyword>
<proteinExistence type="inferred from homology"/>
<dbReference type="InterPro" id="IPR019546">
    <property type="entry name" value="TAT_signal_bac_arc"/>
</dbReference>
<evidence type="ECO:0000256" key="4">
    <source>
        <dbReference type="ARBA" id="ARBA00011771"/>
    </source>
</evidence>
<dbReference type="GO" id="GO:0051536">
    <property type="term" value="F:iron-sulfur cluster binding"/>
    <property type="evidence" value="ECO:0007669"/>
    <property type="project" value="UniProtKB-KW"/>
</dbReference>
<dbReference type="Gene3D" id="3.30.1380.10">
    <property type="match status" value="1"/>
</dbReference>
<gene>
    <name evidence="16" type="primary">ycbK</name>
    <name evidence="16" type="ordered locus">Pcar_0380</name>
</gene>
<comment type="similarity">
    <text evidence="13">Belongs to the peptidase M15 family.</text>
</comment>
<dbReference type="EMBL" id="CP000142">
    <property type="protein sequence ID" value="ABA87640.1"/>
    <property type="molecule type" value="Genomic_DNA"/>
</dbReference>
<dbReference type="RefSeq" id="WP_011340061.1">
    <property type="nucleotide sequence ID" value="NC_007498.2"/>
</dbReference>
<dbReference type="PROSITE" id="PS51318">
    <property type="entry name" value="TAT"/>
    <property type="match status" value="1"/>
</dbReference>
<evidence type="ECO:0000256" key="14">
    <source>
        <dbReference type="ARBA" id="ARBA00093666"/>
    </source>
</evidence>
<dbReference type="Proteomes" id="UP000002534">
    <property type="component" value="Chromosome"/>
</dbReference>
<evidence type="ECO:0000256" key="3">
    <source>
        <dbReference type="ARBA" id="ARBA00004776"/>
    </source>
</evidence>
<evidence type="ECO:0000256" key="6">
    <source>
        <dbReference type="ARBA" id="ARBA00022723"/>
    </source>
</evidence>
<dbReference type="GO" id="GO:0006508">
    <property type="term" value="P:proteolysis"/>
    <property type="evidence" value="ECO:0007669"/>
    <property type="project" value="UniProtKB-KW"/>
</dbReference>
<dbReference type="GO" id="GO:0030313">
    <property type="term" value="C:cell envelope"/>
    <property type="evidence" value="ECO:0007669"/>
    <property type="project" value="UniProtKB-SubCell"/>
</dbReference>
<comment type="pathway">
    <text evidence="3">Cell wall biogenesis; cell wall polysaccharide biosynthesis.</text>
</comment>
<evidence type="ECO:0000313" key="17">
    <source>
        <dbReference type="Proteomes" id="UP000002534"/>
    </source>
</evidence>
<dbReference type="InterPro" id="IPR010275">
    <property type="entry name" value="MepK"/>
</dbReference>
<accession>Q3A7K4</accession>
<keyword evidence="9" id="KW-0862">Zinc</keyword>
<feature type="chain" id="PRO_5004223629" description="Murein endopeptidase K" evidence="15">
    <location>
        <begin position="26"/>
        <end position="178"/>
    </location>
</feature>
<dbReference type="STRING" id="338963.Pcar_0380"/>
<dbReference type="InterPro" id="IPR009045">
    <property type="entry name" value="Zn_M74/Hedgehog-like"/>
</dbReference>
<evidence type="ECO:0000256" key="2">
    <source>
        <dbReference type="ARBA" id="ARBA00004196"/>
    </source>
</evidence>
<keyword evidence="17" id="KW-1185">Reference proteome</keyword>
<evidence type="ECO:0000256" key="8">
    <source>
        <dbReference type="ARBA" id="ARBA00022801"/>
    </source>
</evidence>
<dbReference type="GO" id="GO:0071555">
    <property type="term" value="P:cell wall organization"/>
    <property type="evidence" value="ECO:0007669"/>
    <property type="project" value="UniProtKB-KW"/>
</dbReference>
<protein>
    <recommendedName>
        <fullName evidence="14">Murein endopeptidase K</fullName>
    </recommendedName>
</protein>
<dbReference type="eggNOG" id="COG3108">
    <property type="taxonomic scope" value="Bacteria"/>
</dbReference>
<keyword evidence="10" id="KW-0408">Iron</keyword>
<dbReference type="GO" id="GO:0046872">
    <property type="term" value="F:metal ion binding"/>
    <property type="evidence" value="ECO:0007669"/>
    <property type="project" value="UniProtKB-KW"/>
</dbReference>
<dbReference type="KEGG" id="pca:Pcar_0380"/>
<organism evidence="16 17">
    <name type="scientific">Syntrophotalea carbinolica (strain DSM 2380 / NBRC 103641 / GraBd1)</name>
    <name type="common">Pelobacter carbinolicus</name>
    <dbReference type="NCBI Taxonomy" id="338963"/>
    <lineage>
        <taxon>Bacteria</taxon>
        <taxon>Pseudomonadati</taxon>
        <taxon>Thermodesulfobacteriota</taxon>
        <taxon>Desulfuromonadia</taxon>
        <taxon>Desulfuromonadales</taxon>
        <taxon>Syntrophotaleaceae</taxon>
        <taxon>Syntrophotalea</taxon>
    </lineage>
</organism>
<dbReference type="PANTHER" id="PTHR37425">
    <property type="match status" value="1"/>
</dbReference>
<evidence type="ECO:0000256" key="1">
    <source>
        <dbReference type="ARBA" id="ARBA00001947"/>
    </source>
</evidence>
<evidence type="ECO:0000256" key="15">
    <source>
        <dbReference type="SAM" id="SignalP"/>
    </source>
</evidence>
<evidence type="ECO:0000313" key="16">
    <source>
        <dbReference type="EMBL" id="ABA87640.1"/>
    </source>
</evidence>
<dbReference type="SUPFAM" id="SSF55166">
    <property type="entry name" value="Hedgehog/DD-peptidase"/>
    <property type="match status" value="1"/>
</dbReference>
<dbReference type="GO" id="GO:0008237">
    <property type="term" value="F:metallopeptidase activity"/>
    <property type="evidence" value="ECO:0007669"/>
    <property type="project" value="UniProtKB-KW"/>
</dbReference>
<evidence type="ECO:0000256" key="9">
    <source>
        <dbReference type="ARBA" id="ARBA00022833"/>
    </source>
</evidence>
<evidence type="ECO:0000256" key="12">
    <source>
        <dbReference type="ARBA" id="ARBA00023316"/>
    </source>
</evidence>
<comment type="subcellular location">
    <subcellularLocation>
        <location evidence="2">Cell envelope</location>
    </subcellularLocation>
</comment>
<evidence type="ECO:0000256" key="5">
    <source>
        <dbReference type="ARBA" id="ARBA00022670"/>
    </source>
</evidence>
<dbReference type="Pfam" id="PF05951">
    <property type="entry name" value="Peptidase_M15_2"/>
    <property type="match status" value="1"/>
</dbReference>
<dbReference type="InterPro" id="IPR006311">
    <property type="entry name" value="TAT_signal"/>
</dbReference>
<keyword evidence="5" id="KW-0645">Protease</keyword>
<reference evidence="17" key="1">
    <citation type="submission" date="2005-10" db="EMBL/GenBank/DDBJ databases">
        <title>Complete sequence of Pelobacter carbinolicus DSM 2380.</title>
        <authorList>
            <person name="Copeland A."/>
            <person name="Lucas S."/>
            <person name="Lapidus A."/>
            <person name="Barry K."/>
            <person name="Detter J.C."/>
            <person name="Glavina T."/>
            <person name="Hammon N."/>
            <person name="Israni S."/>
            <person name="Pitluck S."/>
            <person name="Chertkov O."/>
            <person name="Schmutz J."/>
            <person name="Larimer F."/>
            <person name="Land M."/>
            <person name="Kyrpides N."/>
            <person name="Ivanova N."/>
            <person name="Richardson P."/>
        </authorList>
    </citation>
    <scope>NUCLEOTIDE SEQUENCE [LARGE SCALE GENOMIC DNA]</scope>
    <source>
        <strain evidence="17">DSM 2380 / NBRC 103641 / GraBd1</strain>
    </source>
</reference>
<reference evidence="16 17" key="2">
    <citation type="journal article" date="2012" name="BMC Genomics">
        <title>The genome of Pelobacter carbinolicus reveals surprising metabolic capabilities and physiological features.</title>
        <authorList>
            <person name="Aklujkar M."/>
            <person name="Haveman S.A."/>
            <person name="Didonato R.Jr."/>
            <person name="Chertkov O."/>
            <person name="Han C.S."/>
            <person name="Land M.L."/>
            <person name="Brown P."/>
            <person name="Lovley D.R."/>
        </authorList>
    </citation>
    <scope>NUCLEOTIDE SEQUENCE [LARGE SCALE GENOMIC DNA]</scope>
    <source>
        <strain evidence="17">DSM 2380 / NBRC 103641 / GraBd1</strain>
    </source>
</reference>
<evidence type="ECO:0000256" key="10">
    <source>
        <dbReference type="ARBA" id="ARBA00023014"/>
    </source>
</evidence>
<keyword evidence="10" id="KW-0411">Iron-sulfur</keyword>
<keyword evidence="8" id="KW-0378">Hydrolase</keyword>